<keyword evidence="3 9" id="KW-0862">Zinc</keyword>
<reference evidence="12" key="1">
    <citation type="submission" date="2023-05" db="EMBL/GenBank/DDBJ databases">
        <authorList>
            <person name="Huff M."/>
        </authorList>
    </citation>
    <scope>NUCLEOTIDE SEQUENCE</scope>
</reference>
<dbReference type="Proteomes" id="UP000834106">
    <property type="component" value="Chromosome 12"/>
</dbReference>
<keyword evidence="5 8" id="KW-0238">DNA-binding</keyword>
<keyword evidence="4 9" id="KW-0805">Transcription regulation</keyword>
<evidence type="ECO:0000259" key="11">
    <source>
        <dbReference type="PROSITE" id="PS50884"/>
    </source>
</evidence>
<sequence length="343" mass="38143">MLGNCEKMKVISSNTKEWPQVQNQIDEQKKLMASTGRVMEKPNQDQQQQQQQQQQPLNCPRCDSTNTKFCYYNNYSLSQPRHFCKACKRYWTRGGTLRNVPVGGGCRKNKRVKRPASAGDVTSSSALTVTTNPSAQVQTQIDLPSNSNNHMNPLFYSLPSNHIEPNLPYSSTYANTVSGFNLQPQINALGLGFQSGLFVNNIHSNDYKNGFNFSKQIQDVITPSSSNLPSNPIFGSPTFASTFQQPKFINSSGLKNHSQGFADNLQGLISYEDLKMPRNGGNSIMVKELKTEGTQNRLDNWNISSQNQVEQMNSSDPSLLWNTTGVGAWLDPSYMGSSVSSLM</sequence>
<evidence type="ECO:0000256" key="2">
    <source>
        <dbReference type="ARBA" id="ARBA00022771"/>
    </source>
</evidence>
<feature type="compositionally biased region" description="Low complexity" evidence="10">
    <location>
        <begin position="44"/>
        <end position="55"/>
    </location>
</feature>
<dbReference type="InterPro" id="IPR045174">
    <property type="entry name" value="Dof"/>
</dbReference>
<evidence type="ECO:0000313" key="12">
    <source>
        <dbReference type="EMBL" id="CAI9773219.1"/>
    </source>
</evidence>
<keyword evidence="2 8" id="KW-0863">Zinc-finger</keyword>
<feature type="region of interest" description="Disordered" evidence="10">
    <location>
        <begin position="37"/>
        <end position="59"/>
    </location>
</feature>
<accession>A0AAD1ZPK2</accession>
<feature type="domain" description="Dof-type" evidence="11">
    <location>
        <begin position="57"/>
        <end position="111"/>
    </location>
</feature>
<feature type="region of interest" description="Disordered" evidence="10">
    <location>
        <begin position="108"/>
        <end position="135"/>
    </location>
</feature>
<dbReference type="PANTHER" id="PTHR31992:SF141">
    <property type="entry name" value="DOF ZINC FINGER PROTEIN DOF1.4"/>
    <property type="match status" value="1"/>
</dbReference>
<keyword evidence="7 8" id="KW-0539">Nucleus</keyword>
<evidence type="ECO:0000256" key="8">
    <source>
        <dbReference type="PROSITE-ProRule" id="PRU00071"/>
    </source>
</evidence>
<dbReference type="GO" id="GO:0003700">
    <property type="term" value="F:DNA-binding transcription factor activity"/>
    <property type="evidence" value="ECO:0007669"/>
    <property type="project" value="UniProtKB-UniRule"/>
</dbReference>
<dbReference type="Pfam" id="PF02701">
    <property type="entry name" value="Zn_ribbon_Dof"/>
    <property type="match status" value="1"/>
</dbReference>
<dbReference type="PROSITE" id="PS50884">
    <property type="entry name" value="ZF_DOF_2"/>
    <property type="match status" value="1"/>
</dbReference>
<dbReference type="GO" id="GO:0005634">
    <property type="term" value="C:nucleus"/>
    <property type="evidence" value="ECO:0007669"/>
    <property type="project" value="UniProtKB-SubCell"/>
</dbReference>
<evidence type="ECO:0000256" key="6">
    <source>
        <dbReference type="ARBA" id="ARBA00023163"/>
    </source>
</evidence>
<evidence type="ECO:0000256" key="9">
    <source>
        <dbReference type="RuleBase" id="RU369094"/>
    </source>
</evidence>
<evidence type="ECO:0000256" key="7">
    <source>
        <dbReference type="ARBA" id="ARBA00023242"/>
    </source>
</evidence>
<dbReference type="GO" id="GO:0008270">
    <property type="term" value="F:zinc ion binding"/>
    <property type="evidence" value="ECO:0007669"/>
    <property type="project" value="UniProtKB-KW"/>
</dbReference>
<evidence type="ECO:0000256" key="3">
    <source>
        <dbReference type="ARBA" id="ARBA00022833"/>
    </source>
</evidence>
<dbReference type="AlphaFoldDB" id="A0AAD1ZPK2"/>
<keyword evidence="6 9" id="KW-0804">Transcription</keyword>
<feature type="compositionally biased region" description="Polar residues" evidence="10">
    <location>
        <begin position="120"/>
        <end position="135"/>
    </location>
</feature>
<comment type="subcellular location">
    <subcellularLocation>
        <location evidence="8 9">Nucleus</location>
    </subcellularLocation>
</comment>
<evidence type="ECO:0000256" key="1">
    <source>
        <dbReference type="ARBA" id="ARBA00022723"/>
    </source>
</evidence>
<evidence type="ECO:0000256" key="10">
    <source>
        <dbReference type="SAM" id="MobiDB-lite"/>
    </source>
</evidence>
<organism evidence="12 13">
    <name type="scientific">Fraxinus pennsylvanica</name>
    <dbReference type="NCBI Taxonomy" id="56036"/>
    <lineage>
        <taxon>Eukaryota</taxon>
        <taxon>Viridiplantae</taxon>
        <taxon>Streptophyta</taxon>
        <taxon>Embryophyta</taxon>
        <taxon>Tracheophyta</taxon>
        <taxon>Spermatophyta</taxon>
        <taxon>Magnoliopsida</taxon>
        <taxon>eudicotyledons</taxon>
        <taxon>Gunneridae</taxon>
        <taxon>Pentapetalae</taxon>
        <taxon>asterids</taxon>
        <taxon>lamiids</taxon>
        <taxon>Lamiales</taxon>
        <taxon>Oleaceae</taxon>
        <taxon>Oleeae</taxon>
        <taxon>Fraxinus</taxon>
    </lineage>
</organism>
<dbReference type="EMBL" id="OU503047">
    <property type="protein sequence ID" value="CAI9773219.1"/>
    <property type="molecule type" value="Genomic_DNA"/>
</dbReference>
<protein>
    <recommendedName>
        <fullName evidence="9">Dof zinc finger protein</fullName>
    </recommendedName>
</protein>
<keyword evidence="1 9" id="KW-0479">Metal-binding</keyword>
<evidence type="ECO:0000313" key="13">
    <source>
        <dbReference type="Proteomes" id="UP000834106"/>
    </source>
</evidence>
<dbReference type="PROSITE" id="PS01361">
    <property type="entry name" value="ZF_DOF_1"/>
    <property type="match status" value="1"/>
</dbReference>
<gene>
    <name evidence="12" type="ORF">FPE_LOCUS20649</name>
</gene>
<evidence type="ECO:0000256" key="4">
    <source>
        <dbReference type="ARBA" id="ARBA00023015"/>
    </source>
</evidence>
<keyword evidence="13" id="KW-1185">Reference proteome</keyword>
<proteinExistence type="predicted"/>
<dbReference type="InterPro" id="IPR003851">
    <property type="entry name" value="Znf_Dof"/>
</dbReference>
<evidence type="ECO:0000256" key="5">
    <source>
        <dbReference type="ARBA" id="ARBA00023125"/>
    </source>
</evidence>
<comment type="function">
    <text evidence="9">Transcription factor that binds specifically to a 5'-AA[AG]G-3' consensus core sequence.</text>
</comment>
<dbReference type="GO" id="GO:0003677">
    <property type="term" value="F:DNA binding"/>
    <property type="evidence" value="ECO:0007669"/>
    <property type="project" value="UniProtKB-UniRule"/>
</dbReference>
<name>A0AAD1ZPK2_9LAMI</name>
<dbReference type="PANTHER" id="PTHR31992">
    <property type="entry name" value="DOF ZINC FINGER PROTEIN DOF1.4-RELATED"/>
    <property type="match status" value="1"/>
</dbReference>